<protein>
    <submittedName>
        <fullName evidence="3">RHS repeat-associated core domain</fullName>
    </submittedName>
</protein>
<sequence>MKNYLLLLVHLIFFAFPLLGQKTYNLPALTSLRQQFELDGHQVKTGENPTVLVYFTLLEKTDLEVLVTGTLNSIFRYSQPQQNLTSFNRFNGTYKVPSLEAGSYYMVLTSTYATPPNTTYDFYSQLTFTSYRYVPPVTPEPVEPDLSQLPNIFPTSAGNYIITSRPRTAVKTATFNPLTEQVSVNFFDGQGRLIQILEKGASPSKKDIIRLVGYDTYGRKSENWLPVESSSATGTYNLPSAVRTAAISFYADSVPYSRPVYEKDPRQKNIQNFGPGREWKVNGRSNSLDSYTNTGVSVQDRFTCIKYMIEAGRVKKNGFWLSGDLSVTERKDENNNLVLEFRDKSDQLLLSRRIKGTEYFDTYYVLDFYGNIAFVLPPGVQAEASTGLIPTADIDNICFQYKYDEKDRVVEKKLPGKDWEHIVYNIYDRVVLIQHGLQRQKATKEWLYTKYDVHGRTVEQGIFKSNLLRDSLQKILDAEKITATTSLFETRSSGTAVYDNKSYPRTQITPLQTFFFDDYTFKAATVLPFTSADSTSAVKMLRTGSLTRNIDGTSPLMRVFYYNKKGHIIQQAGQNHLGGTDYQTNSYSFTGELLQSTRLHTSAPAGQQTVISTTNSYDHAGRLLDIRKKIGSQAEIIQSRRSYDAVGRLAKVKLHSENSGTGFLTELSYVHNVRGWLNSISSLIFSENLYYESAISGAERQFNGNISVQDWKNGSNSQQQRFIYKYDSLDRLISGISTGAGMSEVMSYDPRGNVRTLSRDGQLTNYSYQGNRLTVLSGNISGNYAYDLNGNAIKDRLGLNVTYNHLNLPGNINRPQTGTLPALVQTNLYDANGTKLRKTVTLGSITTQRDYVDGIEYNKVSTGQAVIERIATEDGYLQNNGGNYSYQYYLADHLGNTRAVIKRGATGTSVEVIQRQDYYPFGKTKSVLSGSINRYLYNGKEALEEIGNQYDYGARFYDAEIGRWNVVDPKAEQGRRLSPYNYAFNNPIRFIDPDGMWPDDPPPFDISDPFGNGMSFVENLYWGARDAITSAAVTATTYVQSLVTDQPVQEIQYTYSENGRSGSLANVSGNKHVATALSLVNAAASLPVGGGNGALLTKTPGVTSSAADIVKSLSKSSNVADVVQDVAKVAAKPSLVAQAEKISGTLMGGRNSVTLSTPKQQIRFDLKGRAHAGVETPHKQVYNKNMVNGEVKSITRASKEAVSMTQQEIRAVRKWLEKQ</sequence>
<feature type="domain" description="DUF6443" evidence="2">
    <location>
        <begin position="171"/>
        <end position="286"/>
    </location>
</feature>
<organism evidence="3 4">
    <name type="scientific">Sphingobacterium thalpophilum</name>
    <dbReference type="NCBI Taxonomy" id="259"/>
    <lineage>
        <taxon>Bacteria</taxon>
        <taxon>Pseudomonadati</taxon>
        <taxon>Bacteroidota</taxon>
        <taxon>Sphingobacteriia</taxon>
        <taxon>Sphingobacteriales</taxon>
        <taxon>Sphingobacteriaceae</taxon>
        <taxon>Sphingobacterium</taxon>
    </lineage>
</organism>
<dbReference type="AlphaFoldDB" id="A0A4U9UR81"/>
<name>A0A4U9UR81_9SPHI</name>
<evidence type="ECO:0000259" key="1">
    <source>
        <dbReference type="Pfam" id="PF15529"/>
    </source>
</evidence>
<dbReference type="STRING" id="1123265.GCA_000686625_01786"/>
<dbReference type="Pfam" id="PF20041">
    <property type="entry name" value="DUF6443"/>
    <property type="match status" value="1"/>
</dbReference>
<dbReference type="InterPro" id="IPR029114">
    <property type="entry name" value="Ntox24"/>
</dbReference>
<proteinExistence type="predicted"/>
<dbReference type="InterPro" id="IPR022385">
    <property type="entry name" value="Rhs_assc_core"/>
</dbReference>
<reference evidence="3 4" key="1">
    <citation type="submission" date="2019-05" db="EMBL/GenBank/DDBJ databases">
        <authorList>
            <consortium name="Pathogen Informatics"/>
        </authorList>
    </citation>
    <scope>NUCLEOTIDE SEQUENCE [LARGE SCALE GENOMIC DNA]</scope>
    <source>
        <strain evidence="3 4">NCTC11429</strain>
    </source>
</reference>
<gene>
    <name evidence="3" type="ORF">NCTC11429_01347</name>
</gene>
<evidence type="ECO:0000313" key="3">
    <source>
        <dbReference type="EMBL" id="VTR34542.1"/>
    </source>
</evidence>
<dbReference type="KEGG" id="stha:NCTC11429_01347"/>
<evidence type="ECO:0000259" key="2">
    <source>
        <dbReference type="Pfam" id="PF20041"/>
    </source>
</evidence>
<dbReference type="RefSeq" id="WP_028069280.1">
    <property type="nucleotide sequence ID" value="NZ_LR590484.1"/>
</dbReference>
<dbReference type="InterPro" id="IPR045619">
    <property type="entry name" value="DUF6443"/>
</dbReference>
<dbReference type="NCBIfam" id="TIGR03696">
    <property type="entry name" value="Rhs_assc_core"/>
    <property type="match status" value="1"/>
</dbReference>
<dbReference type="EMBL" id="LR590484">
    <property type="protein sequence ID" value="VTR34542.1"/>
    <property type="molecule type" value="Genomic_DNA"/>
</dbReference>
<evidence type="ECO:0000313" key="4">
    <source>
        <dbReference type="Proteomes" id="UP000308196"/>
    </source>
</evidence>
<dbReference type="GeneID" id="78462117"/>
<accession>A0A4U9UR81</accession>
<dbReference type="Gene3D" id="2.180.10.10">
    <property type="entry name" value="RHS repeat-associated core"/>
    <property type="match status" value="1"/>
</dbReference>
<dbReference type="Proteomes" id="UP000308196">
    <property type="component" value="Chromosome"/>
</dbReference>
<dbReference type="Pfam" id="PF15529">
    <property type="entry name" value="Ntox24"/>
    <property type="match status" value="1"/>
</dbReference>
<feature type="domain" description="Bacterial toxin 24" evidence="1">
    <location>
        <begin position="1160"/>
        <end position="1210"/>
    </location>
</feature>